<dbReference type="InterPro" id="IPR019076">
    <property type="entry name" value="Spore_lipoprot_YhcN/YlaJ-like"/>
</dbReference>
<dbReference type="EMBL" id="AFEU01000002">
    <property type="protein sequence ID" value="EIJ80677.1"/>
    <property type="molecule type" value="Genomic_DNA"/>
</dbReference>
<dbReference type="OrthoDB" id="2691390at2"/>
<feature type="signal peptide" evidence="2">
    <location>
        <begin position="1"/>
        <end position="20"/>
    </location>
</feature>
<dbReference type="Pfam" id="PF09580">
    <property type="entry name" value="Spore_YhcN_YlaJ"/>
    <property type="match status" value="1"/>
</dbReference>
<dbReference type="PROSITE" id="PS51257">
    <property type="entry name" value="PROKAR_LIPOPROTEIN"/>
    <property type="match status" value="1"/>
</dbReference>
<feature type="chain" id="PRO_5039690109" evidence="2">
    <location>
        <begin position="21"/>
        <end position="225"/>
    </location>
</feature>
<gene>
    <name evidence="3" type="ORF">PB1_09962</name>
</gene>
<dbReference type="AlphaFoldDB" id="I3E2F6"/>
<feature type="region of interest" description="Disordered" evidence="1">
    <location>
        <begin position="187"/>
        <end position="225"/>
    </location>
</feature>
<keyword evidence="4" id="KW-1185">Reference proteome</keyword>
<evidence type="ECO:0000256" key="2">
    <source>
        <dbReference type="SAM" id="SignalP"/>
    </source>
</evidence>
<dbReference type="RefSeq" id="WP_003352175.1">
    <property type="nucleotide sequence ID" value="NZ_AFEU01000002.1"/>
</dbReference>
<dbReference type="eggNOG" id="ENOG5033B6Q">
    <property type="taxonomic scope" value="Bacteria"/>
</dbReference>
<proteinExistence type="predicted"/>
<protein>
    <submittedName>
        <fullName evidence="3">Sporulation lipoprotein YhcN/YlaJ-like protein</fullName>
    </submittedName>
</protein>
<reference evidence="3 4" key="1">
    <citation type="journal article" date="2012" name="Appl. Environ. Microbiol.">
        <title>Genome Sequence of Thermotolerant Bacillus methanolicus: Features and Regulation Related to Methylotrophy and Production of L-Lysine and L-Glutamate from Methanol.</title>
        <authorList>
            <person name="Heggeset T.M."/>
            <person name="Krog A."/>
            <person name="Balzer S."/>
            <person name="Wentzel A."/>
            <person name="Ellingsen T.E."/>
            <person name="Brautaset T."/>
        </authorList>
    </citation>
    <scope>NUCLEOTIDE SEQUENCE [LARGE SCALE GENOMIC DNA]</scope>
    <source>
        <strain evidence="3 4">PB1</strain>
    </source>
</reference>
<evidence type="ECO:0000313" key="4">
    <source>
        <dbReference type="Proteomes" id="UP000010523"/>
    </source>
</evidence>
<comment type="caution">
    <text evidence="3">The sequence shown here is derived from an EMBL/GenBank/DDBJ whole genome shotgun (WGS) entry which is preliminary data.</text>
</comment>
<sequence length="225" mass="25565">MRRVMIIAGMCGLAALTACNNNDTAADRDLFNDTGNTINVNDQRAELYNRDDNRGLRNVSEDFGYVRHQRSGILEDRGSNDHYAAIDREQLADIIGKYCTDVPNVDDVSTLVTDEEVLIVYNTDSKDRFETADQVKKMAMSVVPRWYHVYVTDDERLRKNVENFATLDSDSRNVDSMIDGIVKRMLKSPQGREMNEGENANGESRGETNDNLDRDDIRERTKTGK</sequence>
<keyword evidence="2" id="KW-0732">Signal</keyword>
<name>I3E2F6_BACMT</name>
<dbReference type="PATRIC" id="fig|997296.3.peg.2109"/>
<dbReference type="Proteomes" id="UP000010523">
    <property type="component" value="Unassembled WGS sequence"/>
</dbReference>
<evidence type="ECO:0000313" key="3">
    <source>
        <dbReference type="EMBL" id="EIJ80677.1"/>
    </source>
</evidence>
<keyword evidence="3" id="KW-0449">Lipoprotein</keyword>
<evidence type="ECO:0000256" key="1">
    <source>
        <dbReference type="SAM" id="MobiDB-lite"/>
    </source>
</evidence>
<organism evidence="3 4">
    <name type="scientific">Bacillus methanolicus PB1</name>
    <dbReference type="NCBI Taxonomy" id="997296"/>
    <lineage>
        <taxon>Bacteria</taxon>
        <taxon>Bacillati</taxon>
        <taxon>Bacillota</taxon>
        <taxon>Bacilli</taxon>
        <taxon>Bacillales</taxon>
        <taxon>Bacillaceae</taxon>
        <taxon>Bacillus</taxon>
    </lineage>
</organism>
<dbReference type="STRING" id="997296.PB1_09962"/>
<feature type="compositionally biased region" description="Basic and acidic residues" evidence="1">
    <location>
        <begin position="204"/>
        <end position="225"/>
    </location>
</feature>
<accession>I3E2F6</accession>